<dbReference type="SUPFAM" id="SSF103473">
    <property type="entry name" value="MFS general substrate transporter"/>
    <property type="match status" value="1"/>
</dbReference>
<organism evidence="12 13">
    <name type="scientific">Trichoderma harzianum</name>
    <name type="common">Hypocrea lixii</name>
    <dbReference type="NCBI Taxonomy" id="5544"/>
    <lineage>
        <taxon>Eukaryota</taxon>
        <taxon>Fungi</taxon>
        <taxon>Dikarya</taxon>
        <taxon>Ascomycota</taxon>
        <taxon>Pezizomycotina</taxon>
        <taxon>Sordariomycetes</taxon>
        <taxon>Hypocreomycetidae</taxon>
        <taxon>Hypocreales</taxon>
        <taxon>Hypocreaceae</taxon>
        <taxon>Trichoderma</taxon>
    </lineage>
</organism>
<dbReference type="NCBIfam" id="TIGR00879">
    <property type="entry name" value="SP"/>
    <property type="match status" value="1"/>
</dbReference>
<feature type="transmembrane region" description="Helical" evidence="10">
    <location>
        <begin position="374"/>
        <end position="398"/>
    </location>
</feature>
<dbReference type="PRINTS" id="PR00171">
    <property type="entry name" value="SUGRTRNSPORT"/>
</dbReference>
<gene>
    <name evidence="12" type="ORF">THAR02_03345</name>
</gene>
<evidence type="ECO:0000313" key="13">
    <source>
        <dbReference type="Proteomes" id="UP000034112"/>
    </source>
</evidence>
<comment type="caution">
    <text evidence="12">The sequence shown here is derived from an EMBL/GenBank/DDBJ whole genome shotgun (WGS) entry which is preliminary data.</text>
</comment>
<dbReference type="InterPro" id="IPR036259">
    <property type="entry name" value="MFS_trans_sf"/>
</dbReference>
<dbReference type="OMA" id="ETGWRWM"/>
<evidence type="ECO:0000313" key="12">
    <source>
        <dbReference type="EMBL" id="KKP04519.1"/>
    </source>
</evidence>
<feature type="region of interest" description="Disordered" evidence="9">
    <location>
        <begin position="1"/>
        <end position="35"/>
    </location>
</feature>
<keyword evidence="4 10" id="KW-0812">Transmembrane</keyword>
<dbReference type="EMBL" id="JOKZ01000074">
    <property type="protein sequence ID" value="KKP04519.1"/>
    <property type="molecule type" value="Genomic_DNA"/>
</dbReference>
<comment type="subcellular location">
    <subcellularLocation>
        <location evidence="1">Membrane</location>
        <topology evidence="1">Multi-pass membrane protein</topology>
    </subcellularLocation>
</comment>
<accession>A0A0G0AHT1</accession>
<evidence type="ECO:0000256" key="3">
    <source>
        <dbReference type="ARBA" id="ARBA00022448"/>
    </source>
</evidence>
<dbReference type="FunFam" id="1.20.1250.20:FF:000073">
    <property type="entry name" value="MFS myo-inositol transporter, putative"/>
    <property type="match status" value="1"/>
</dbReference>
<evidence type="ECO:0000256" key="1">
    <source>
        <dbReference type="ARBA" id="ARBA00004141"/>
    </source>
</evidence>
<feature type="transmembrane region" description="Helical" evidence="10">
    <location>
        <begin position="89"/>
        <end position="110"/>
    </location>
</feature>
<protein>
    <recommendedName>
        <fullName evidence="11">Major facilitator superfamily (MFS) profile domain-containing protein</fullName>
    </recommendedName>
</protein>
<feature type="transmembrane region" description="Helical" evidence="10">
    <location>
        <begin position="345"/>
        <end position="367"/>
    </location>
</feature>
<dbReference type="PROSITE" id="PS50850">
    <property type="entry name" value="MFS"/>
    <property type="match status" value="1"/>
</dbReference>
<feature type="transmembrane region" description="Helical" evidence="10">
    <location>
        <begin position="42"/>
        <end position="61"/>
    </location>
</feature>
<dbReference type="Gene3D" id="1.20.1250.20">
    <property type="entry name" value="MFS general substrate transporter like domains"/>
    <property type="match status" value="1"/>
</dbReference>
<feature type="transmembrane region" description="Helical" evidence="10">
    <location>
        <begin position="140"/>
        <end position="163"/>
    </location>
</feature>
<dbReference type="PANTHER" id="PTHR48020:SF12">
    <property type="entry name" value="PROTON MYO-INOSITOL COTRANSPORTER"/>
    <property type="match status" value="1"/>
</dbReference>
<evidence type="ECO:0000256" key="8">
    <source>
        <dbReference type="RuleBase" id="RU003346"/>
    </source>
</evidence>
<dbReference type="PROSITE" id="PS00216">
    <property type="entry name" value="SUGAR_TRANSPORT_1"/>
    <property type="match status" value="2"/>
</dbReference>
<comment type="similarity">
    <text evidence="2 8">Belongs to the major facilitator superfamily. Sugar transporter (TC 2.A.1.1) family.</text>
</comment>
<feature type="transmembrane region" description="Helical" evidence="10">
    <location>
        <begin position="117"/>
        <end position="134"/>
    </location>
</feature>
<evidence type="ECO:0000256" key="9">
    <source>
        <dbReference type="SAM" id="MobiDB-lite"/>
    </source>
</evidence>
<dbReference type="InterPro" id="IPR005828">
    <property type="entry name" value="MFS_sugar_transport-like"/>
</dbReference>
<evidence type="ECO:0000256" key="5">
    <source>
        <dbReference type="ARBA" id="ARBA00022989"/>
    </source>
</evidence>
<evidence type="ECO:0000256" key="7">
    <source>
        <dbReference type="ARBA" id="ARBA00049119"/>
    </source>
</evidence>
<dbReference type="GO" id="GO:1904679">
    <property type="term" value="P:myo-inositol import across plasma membrane"/>
    <property type="evidence" value="ECO:0007669"/>
    <property type="project" value="TreeGrafter"/>
</dbReference>
<feature type="transmembrane region" description="Helical" evidence="10">
    <location>
        <begin position="175"/>
        <end position="197"/>
    </location>
</feature>
<feature type="transmembrane region" description="Helical" evidence="10">
    <location>
        <begin position="309"/>
        <end position="333"/>
    </location>
</feature>
<dbReference type="PANTHER" id="PTHR48020">
    <property type="entry name" value="PROTON MYO-INOSITOL COTRANSPORTER"/>
    <property type="match status" value="1"/>
</dbReference>
<dbReference type="GO" id="GO:0016020">
    <property type="term" value="C:membrane"/>
    <property type="evidence" value="ECO:0007669"/>
    <property type="project" value="UniProtKB-SubCell"/>
</dbReference>
<comment type="catalytic activity">
    <reaction evidence="7">
        <text>myo-inositol(out) + H(+)(out) = myo-inositol(in) + H(+)(in)</text>
        <dbReference type="Rhea" id="RHEA:60364"/>
        <dbReference type="ChEBI" id="CHEBI:15378"/>
        <dbReference type="ChEBI" id="CHEBI:17268"/>
    </reaction>
</comment>
<reference evidence="13" key="1">
    <citation type="journal article" date="2015" name="Genome Announc.">
        <title>Draft whole-genome sequence of the biocontrol agent Trichoderma harzianum T6776.</title>
        <authorList>
            <person name="Baroncelli R."/>
            <person name="Piaggeschi G."/>
            <person name="Fiorini L."/>
            <person name="Bertolini E."/>
            <person name="Zapparata A."/>
            <person name="Pe M.E."/>
            <person name="Sarrocco S."/>
            <person name="Vannacci G."/>
        </authorList>
    </citation>
    <scope>NUCLEOTIDE SEQUENCE [LARGE SCALE GENOMIC DNA]</scope>
    <source>
        <strain evidence="13">T6776</strain>
    </source>
</reference>
<dbReference type="OrthoDB" id="6339427at2759"/>
<feature type="compositionally biased region" description="Polar residues" evidence="9">
    <location>
        <begin position="1"/>
        <end position="11"/>
    </location>
</feature>
<evidence type="ECO:0000256" key="10">
    <source>
        <dbReference type="SAM" id="Phobius"/>
    </source>
</evidence>
<feature type="domain" description="Major facilitator superfamily (MFS) profile" evidence="11">
    <location>
        <begin position="48"/>
        <end position="512"/>
    </location>
</feature>
<sequence>MDSSQAPLISSNRHDDDAPYDAVDDEPGSRASPAKATDGHPGLFVLILTFAAGISGLLFGYDTGVISATLVSIGKALSDRDLTSMDKSIITSSTSLFALLISPFSSIIADRLGRKRVILYADVLFIVGAVLQAVSSTVPAMVAGRCIIGAAVGAASFVVPLYIAEIAPSSYRGRLVTINVLFITLGQMAAYIIGWALSTYASKETGWRWMVGLGALPAGLQGALVAFMPETPRWLVKAGRSDDAKRVIQKVNGVQGRFDGTADAIIKEIEIEVREEEEARHLQDRQASGPWKGLGAWHELLGEGKHRRALAIACLLQGLQQLCGFNSLMYFSATIFSIMGFESPTLTSLIVAITNFVFTLIALGLIDRIGRRRILLYSIPFMALGLLLAAAGFSYLSLEPSPATRDDEATAPAGEGETRSAVVVLVSIMIYVASYALGLGNVPWMQSELFPLSVRSVGSGVATATNWAANFAVGLTFLPLMDALSPSWTFVLYAAVCAVGYGLVWRIYPETAGLSLEEATALLDNGWGVRR</sequence>
<evidence type="ECO:0000256" key="6">
    <source>
        <dbReference type="ARBA" id="ARBA00023136"/>
    </source>
</evidence>
<feature type="transmembrane region" description="Helical" evidence="10">
    <location>
        <begin position="490"/>
        <end position="508"/>
    </location>
</feature>
<evidence type="ECO:0000256" key="4">
    <source>
        <dbReference type="ARBA" id="ARBA00022692"/>
    </source>
</evidence>
<feature type="transmembrane region" description="Helical" evidence="10">
    <location>
        <begin position="418"/>
        <end position="437"/>
    </location>
</feature>
<evidence type="ECO:0000256" key="2">
    <source>
        <dbReference type="ARBA" id="ARBA00010992"/>
    </source>
</evidence>
<dbReference type="PROSITE" id="PS00217">
    <property type="entry name" value="SUGAR_TRANSPORT_2"/>
    <property type="match status" value="1"/>
</dbReference>
<feature type="transmembrane region" description="Helical" evidence="10">
    <location>
        <begin position="209"/>
        <end position="227"/>
    </location>
</feature>
<dbReference type="AlphaFoldDB" id="A0A0G0AHT1"/>
<keyword evidence="6 10" id="KW-0472">Membrane</keyword>
<dbReference type="InterPro" id="IPR020846">
    <property type="entry name" value="MFS_dom"/>
</dbReference>
<name>A0A0G0AHT1_TRIHA</name>
<keyword evidence="3 8" id="KW-0813">Transport</keyword>
<dbReference type="InterPro" id="IPR005829">
    <property type="entry name" value="Sugar_transporter_CS"/>
</dbReference>
<dbReference type="GO" id="GO:0005366">
    <property type="term" value="F:myo-inositol:proton symporter activity"/>
    <property type="evidence" value="ECO:0007669"/>
    <property type="project" value="TreeGrafter"/>
</dbReference>
<keyword evidence="5 10" id="KW-1133">Transmembrane helix</keyword>
<dbReference type="Proteomes" id="UP000034112">
    <property type="component" value="Unassembled WGS sequence"/>
</dbReference>
<dbReference type="Pfam" id="PF00083">
    <property type="entry name" value="Sugar_tr"/>
    <property type="match status" value="1"/>
</dbReference>
<proteinExistence type="inferred from homology"/>
<feature type="transmembrane region" description="Helical" evidence="10">
    <location>
        <begin position="457"/>
        <end position="478"/>
    </location>
</feature>
<dbReference type="InterPro" id="IPR003663">
    <property type="entry name" value="Sugar/inositol_transpt"/>
</dbReference>
<dbReference type="InterPro" id="IPR050814">
    <property type="entry name" value="Myo-inositol_Transporter"/>
</dbReference>
<evidence type="ECO:0000259" key="11">
    <source>
        <dbReference type="PROSITE" id="PS50850"/>
    </source>
</evidence>